<evidence type="ECO:0000256" key="9">
    <source>
        <dbReference type="ARBA" id="ARBA00022691"/>
    </source>
</evidence>
<dbReference type="Gene3D" id="3.40.1280.10">
    <property type="match status" value="1"/>
</dbReference>
<sequence>MSALKILNVQAMRIPHIYQPSDLVLNQSVALGDDAAGHVARVLRMTEGEQVSLFNGQGGEYLATIESVSKKAVTVIPTEYLDKCVESPLNVHLGQGISRGDKMDFTIQKSVELGVSEITPLFTTRCGVKLSGDRLAKKHQQWQKIAISAAEQSGRNYITKIHTPISLEQWLNQQSEELKLTLHPRAAHSIKTLPQPQHGVRFLVGPEGGFTDEEMQNTSDQGFVDIKIGPRVLRTETAALTVLSALQLQFGDLAL</sequence>
<dbReference type="GO" id="GO:0005737">
    <property type="term" value="C:cytoplasm"/>
    <property type="evidence" value="ECO:0007669"/>
    <property type="project" value="UniProtKB-SubCell"/>
</dbReference>
<dbReference type="Gene3D" id="2.40.240.20">
    <property type="entry name" value="Hypothetical PUA domain-like, domain 1"/>
    <property type="match status" value="1"/>
</dbReference>
<evidence type="ECO:0000256" key="4">
    <source>
        <dbReference type="ARBA" id="ARBA00013673"/>
    </source>
</evidence>
<name>A0A167BP55_9GAMM</name>
<keyword evidence="9 12" id="KW-0949">S-adenosyl-L-methionine</keyword>
<dbReference type="Pfam" id="PF20260">
    <property type="entry name" value="PUA_4"/>
    <property type="match status" value="1"/>
</dbReference>
<dbReference type="InterPro" id="IPR006700">
    <property type="entry name" value="RsmE"/>
</dbReference>
<dbReference type="InterPro" id="IPR046886">
    <property type="entry name" value="RsmE_MTase_dom"/>
</dbReference>
<evidence type="ECO:0000256" key="3">
    <source>
        <dbReference type="ARBA" id="ARBA00012328"/>
    </source>
</evidence>
<gene>
    <name evidence="15" type="ORF">N475_07035</name>
</gene>
<accession>A0A167BP55</accession>
<dbReference type="NCBIfam" id="NF008690">
    <property type="entry name" value="PRK11713.1-1"/>
    <property type="match status" value="1"/>
</dbReference>
<evidence type="ECO:0000256" key="8">
    <source>
        <dbReference type="ARBA" id="ARBA00022679"/>
    </source>
</evidence>
<proteinExistence type="inferred from homology"/>
<evidence type="ECO:0000256" key="6">
    <source>
        <dbReference type="ARBA" id="ARBA00022552"/>
    </source>
</evidence>
<dbReference type="SUPFAM" id="SSF88697">
    <property type="entry name" value="PUA domain-like"/>
    <property type="match status" value="1"/>
</dbReference>
<organism evidence="15 16">
    <name type="scientific">Pseudoalteromonas luteoviolacea DSM 6061</name>
    <dbReference type="NCBI Taxonomy" id="1365250"/>
    <lineage>
        <taxon>Bacteria</taxon>
        <taxon>Pseudomonadati</taxon>
        <taxon>Pseudomonadota</taxon>
        <taxon>Gammaproteobacteria</taxon>
        <taxon>Alteromonadales</taxon>
        <taxon>Pseudoalteromonadaceae</taxon>
        <taxon>Pseudoalteromonas</taxon>
    </lineage>
</organism>
<dbReference type="Pfam" id="PF04452">
    <property type="entry name" value="Methyltrans_RNA"/>
    <property type="match status" value="1"/>
</dbReference>
<feature type="domain" description="Ribosomal RNA small subunit methyltransferase E PUA-like" evidence="14">
    <location>
        <begin position="31"/>
        <end position="76"/>
    </location>
</feature>
<dbReference type="InterPro" id="IPR015947">
    <property type="entry name" value="PUA-like_sf"/>
</dbReference>
<comment type="subcellular location">
    <subcellularLocation>
        <location evidence="1 12">Cytoplasm</location>
    </subcellularLocation>
</comment>
<dbReference type="NCBIfam" id="NF008692">
    <property type="entry name" value="PRK11713.1-5"/>
    <property type="match status" value="1"/>
</dbReference>
<dbReference type="NCBIfam" id="TIGR00046">
    <property type="entry name" value="RsmE family RNA methyltransferase"/>
    <property type="match status" value="1"/>
</dbReference>
<evidence type="ECO:0000256" key="12">
    <source>
        <dbReference type="PIRNR" id="PIRNR015601"/>
    </source>
</evidence>
<evidence type="ECO:0000256" key="5">
    <source>
        <dbReference type="ARBA" id="ARBA00022490"/>
    </source>
</evidence>
<dbReference type="PANTHER" id="PTHR30027:SF3">
    <property type="entry name" value="16S RRNA (URACIL(1498)-N(3))-METHYLTRANSFERASE"/>
    <property type="match status" value="1"/>
</dbReference>
<dbReference type="PANTHER" id="PTHR30027">
    <property type="entry name" value="RIBOSOMAL RNA SMALL SUBUNIT METHYLTRANSFERASE E"/>
    <property type="match status" value="1"/>
</dbReference>
<evidence type="ECO:0000256" key="2">
    <source>
        <dbReference type="ARBA" id="ARBA00005528"/>
    </source>
</evidence>
<keyword evidence="6 12" id="KW-0698">rRNA processing</keyword>
<keyword evidence="16" id="KW-1185">Reference proteome</keyword>
<dbReference type="STRING" id="43657.S4054249_04585"/>
<keyword evidence="7 12" id="KW-0489">Methyltransferase</keyword>
<evidence type="ECO:0000313" key="15">
    <source>
        <dbReference type="EMBL" id="KZN46754.1"/>
    </source>
</evidence>
<dbReference type="FunFam" id="3.40.1280.10:FF:000007">
    <property type="entry name" value="Ribosomal RNA small subunit methyltransferase E"/>
    <property type="match status" value="1"/>
</dbReference>
<evidence type="ECO:0000259" key="13">
    <source>
        <dbReference type="Pfam" id="PF04452"/>
    </source>
</evidence>
<evidence type="ECO:0000256" key="1">
    <source>
        <dbReference type="ARBA" id="ARBA00004496"/>
    </source>
</evidence>
<evidence type="ECO:0000259" key="14">
    <source>
        <dbReference type="Pfam" id="PF20260"/>
    </source>
</evidence>
<feature type="domain" description="Ribosomal RNA small subunit methyltransferase E methyltransferase" evidence="13">
    <location>
        <begin position="86"/>
        <end position="247"/>
    </location>
</feature>
<dbReference type="InterPro" id="IPR046887">
    <property type="entry name" value="RsmE_PUA-like"/>
</dbReference>
<comment type="catalytic activity">
    <reaction evidence="11 12">
        <text>uridine(1498) in 16S rRNA + S-adenosyl-L-methionine = N(3)-methyluridine(1498) in 16S rRNA + S-adenosyl-L-homocysteine + H(+)</text>
        <dbReference type="Rhea" id="RHEA:42920"/>
        <dbReference type="Rhea" id="RHEA-COMP:10283"/>
        <dbReference type="Rhea" id="RHEA-COMP:10284"/>
        <dbReference type="ChEBI" id="CHEBI:15378"/>
        <dbReference type="ChEBI" id="CHEBI:57856"/>
        <dbReference type="ChEBI" id="CHEBI:59789"/>
        <dbReference type="ChEBI" id="CHEBI:65315"/>
        <dbReference type="ChEBI" id="CHEBI:74502"/>
        <dbReference type="EC" id="2.1.1.193"/>
    </reaction>
</comment>
<dbReference type="SUPFAM" id="SSF75217">
    <property type="entry name" value="alpha/beta knot"/>
    <property type="match status" value="1"/>
</dbReference>
<keyword evidence="8 12" id="KW-0808">Transferase</keyword>
<dbReference type="CDD" id="cd18084">
    <property type="entry name" value="RsmE-like"/>
    <property type="match status" value="1"/>
</dbReference>
<dbReference type="PATRIC" id="fig|1365250.3.peg.302"/>
<evidence type="ECO:0000256" key="11">
    <source>
        <dbReference type="ARBA" id="ARBA00047944"/>
    </source>
</evidence>
<evidence type="ECO:0000313" key="16">
    <source>
        <dbReference type="Proteomes" id="UP000076643"/>
    </source>
</evidence>
<dbReference type="PIRSF" id="PIRSF015601">
    <property type="entry name" value="MTase_slr0722"/>
    <property type="match status" value="1"/>
</dbReference>
<evidence type="ECO:0000256" key="10">
    <source>
        <dbReference type="ARBA" id="ARBA00025699"/>
    </source>
</evidence>
<dbReference type="EMBL" id="AUYB01000024">
    <property type="protein sequence ID" value="KZN46754.1"/>
    <property type="molecule type" value="Genomic_DNA"/>
</dbReference>
<comment type="caution">
    <text evidence="15">The sequence shown here is derived from an EMBL/GenBank/DDBJ whole genome shotgun (WGS) entry which is preliminary data.</text>
</comment>
<dbReference type="InterPro" id="IPR029026">
    <property type="entry name" value="tRNA_m1G_MTases_N"/>
</dbReference>
<keyword evidence="5 12" id="KW-0963">Cytoplasm</keyword>
<dbReference type="GO" id="GO:0070042">
    <property type="term" value="F:rRNA (uridine-N3-)-methyltransferase activity"/>
    <property type="evidence" value="ECO:0007669"/>
    <property type="project" value="TreeGrafter"/>
</dbReference>
<dbReference type="GO" id="GO:0070475">
    <property type="term" value="P:rRNA base methylation"/>
    <property type="evidence" value="ECO:0007669"/>
    <property type="project" value="TreeGrafter"/>
</dbReference>
<comment type="function">
    <text evidence="10 12">Specifically methylates the N3 position of the uracil ring of uridine 1498 (m3U1498) in 16S rRNA. Acts on the fully assembled 30S ribosomal subunit.</text>
</comment>
<evidence type="ECO:0000256" key="7">
    <source>
        <dbReference type="ARBA" id="ARBA00022603"/>
    </source>
</evidence>
<dbReference type="Proteomes" id="UP000076643">
    <property type="component" value="Unassembled WGS sequence"/>
</dbReference>
<dbReference type="AlphaFoldDB" id="A0A167BP55"/>
<reference evidence="15 16" key="1">
    <citation type="submission" date="2013-07" db="EMBL/GenBank/DDBJ databases">
        <title>Comparative Genomic and Metabolomic Analysis of Twelve Strains of Pseudoalteromonas luteoviolacea.</title>
        <authorList>
            <person name="Vynne N.G."/>
            <person name="Mansson M."/>
            <person name="Gram L."/>
        </authorList>
    </citation>
    <scope>NUCLEOTIDE SEQUENCE [LARGE SCALE GENOMIC DNA]</scope>
    <source>
        <strain evidence="15 16">DSM 6061</strain>
    </source>
</reference>
<comment type="similarity">
    <text evidence="2 12">Belongs to the RNA methyltransferase RsmE family.</text>
</comment>
<protein>
    <recommendedName>
        <fullName evidence="4 12">Ribosomal RNA small subunit methyltransferase E</fullName>
        <ecNumber evidence="3 12">2.1.1.193</ecNumber>
    </recommendedName>
</protein>
<dbReference type="EC" id="2.1.1.193" evidence="3 12"/>
<dbReference type="InterPro" id="IPR029028">
    <property type="entry name" value="Alpha/beta_knot_MTases"/>
</dbReference>